<feature type="transmembrane region" description="Helical" evidence="1">
    <location>
        <begin position="41"/>
        <end position="64"/>
    </location>
</feature>
<protein>
    <recommendedName>
        <fullName evidence="4">DUF1449 family protein</fullName>
    </recommendedName>
</protein>
<dbReference type="STRING" id="1343740.M271_20305"/>
<sequence length="221" mass="23293">MPGCGNVRPYLPVSRCRGTETRDGGGAVAGFLRAALGFPTVLFSFALLVVAGYWLVVLLGGIGVDAFDGGDGVHAGTAGIPVTAMVSTGIVIAWFVALAGDALIVHRWLRVAVLPAALGAAWVGIRVQRRLAHRLLPPERVPSREHFVGRVCVIRTSRVSADFGQAEVTSDDGSTATVQVRTHEAGLVSGSHALIFDYDADGEFFRVAPFDIALDPHRPAV</sequence>
<comment type="caution">
    <text evidence="2">The sequence shown here is derived from an EMBL/GenBank/DDBJ whole genome shotgun (WGS) entry which is preliminary data.</text>
</comment>
<feature type="transmembrane region" description="Helical" evidence="1">
    <location>
        <begin position="76"/>
        <end position="96"/>
    </location>
</feature>
<keyword evidence="1" id="KW-0812">Transmembrane</keyword>
<evidence type="ECO:0008006" key="4">
    <source>
        <dbReference type="Google" id="ProtNLM"/>
    </source>
</evidence>
<evidence type="ECO:0000313" key="2">
    <source>
        <dbReference type="EMBL" id="RLV81358.1"/>
    </source>
</evidence>
<gene>
    <name evidence="2" type="ORF">D3C57_123275</name>
</gene>
<keyword evidence="1" id="KW-0472">Membrane</keyword>
<accession>A0A3L8RPH0</accession>
<dbReference type="EMBL" id="QYCY01000001">
    <property type="protein sequence ID" value="RLV81358.1"/>
    <property type="molecule type" value="Genomic_DNA"/>
</dbReference>
<name>A0A3L8RPH0_STRRN</name>
<evidence type="ECO:0000313" key="3">
    <source>
        <dbReference type="Proteomes" id="UP000281594"/>
    </source>
</evidence>
<feature type="transmembrane region" description="Helical" evidence="1">
    <location>
        <begin position="108"/>
        <end position="125"/>
    </location>
</feature>
<evidence type="ECO:0000256" key="1">
    <source>
        <dbReference type="SAM" id="Phobius"/>
    </source>
</evidence>
<reference evidence="2 3" key="1">
    <citation type="journal article" date="2018" name="J. Biol. Chem.">
        <title>Discovery of the actinoplanic acid pathway in Streptomyces rapamycinicus reveals a genetically conserved synergism with rapamycin.</title>
        <authorList>
            <person name="Mrak P."/>
            <person name="Krastel P."/>
            <person name="Pivk Lukancic P."/>
            <person name="Tao J."/>
            <person name="Pistorius D."/>
            <person name="Moore C.M."/>
        </authorList>
    </citation>
    <scope>NUCLEOTIDE SEQUENCE [LARGE SCALE GENOMIC DNA]</scope>
    <source>
        <strain evidence="2 3">NRRL 5491</strain>
    </source>
</reference>
<organism evidence="2 3">
    <name type="scientific">Streptomyces rapamycinicus (strain ATCC 29253 / DSM 41530 / NRRL 5491 / AYB-994)</name>
    <name type="common">Streptomyces hygroscopicus (strain ATCC 29253)</name>
    <dbReference type="NCBI Taxonomy" id="1343740"/>
    <lineage>
        <taxon>Bacteria</taxon>
        <taxon>Bacillati</taxon>
        <taxon>Actinomycetota</taxon>
        <taxon>Actinomycetes</taxon>
        <taxon>Kitasatosporales</taxon>
        <taxon>Streptomycetaceae</taxon>
        <taxon>Streptomyces</taxon>
        <taxon>Streptomyces violaceusniger group</taxon>
    </lineage>
</organism>
<dbReference type="AlphaFoldDB" id="A0A3L8RPH0"/>
<keyword evidence="1" id="KW-1133">Transmembrane helix</keyword>
<proteinExistence type="predicted"/>
<dbReference type="Proteomes" id="UP000281594">
    <property type="component" value="Unassembled WGS sequence"/>
</dbReference>